<sequence>MQSNADYRSLFLNDIPMMDVRAPIEFNKGAFPYAVNHPLMNDSERAAVGTCYKKQGHEAALALGHSLVKGAVKEQRIHAWQSFHTQNPNGLLYCFRGGLRSRVTQRWLAEAGIDMSFVEGGYKAMRRFLLAQLHARIAQGNILLLSGATGTGKTDVIHDWPQSIDFEGLANHRGSAFGSTGSKQPSQIDFENAWSINWLKHTSLGNAPILFEDESRMIGRIALLPEYLALSKQAQFVLLKAPLQERIERIRNDYFVDAYQSRLSQGDEAAIAFLDDFIRGALTRIKTRLGGDRYKKLTTLLDHAVTQLINQGSWSKFDDIIAVLLSDYYDPMYAYQLTAKAEHKVFEGSHQEILDWLTQCTPA</sequence>
<dbReference type="SMART" id="SM00450">
    <property type="entry name" value="RHOD"/>
    <property type="match status" value="1"/>
</dbReference>
<comment type="catalytic activity">
    <reaction evidence="2">
        <text>5-methylaminomethyl-2-thiouridine(34) in tRNA + selenophosphate + (2E)-geranyl diphosphate + H2O + H(+) = 5-methylaminomethyl-2-selenouridine(34) in tRNA + (2E)-thiogeraniol + phosphate + diphosphate</text>
        <dbReference type="Rhea" id="RHEA:42716"/>
        <dbReference type="Rhea" id="RHEA-COMP:10195"/>
        <dbReference type="Rhea" id="RHEA-COMP:10196"/>
        <dbReference type="ChEBI" id="CHEBI:15377"/>
        <dbReference type="ChEBI" id="CHEBI:15378"/>
        <dbReference type="ChEBI" id="CHEBI:16144"/>
        <dbReference type="ChEBI" id="CHEBI:33019"/>
        <dbReference type="ChEBI" id="CHEBI:43474"/>
        <dbReference type="ChEBI" id="CHEBI:58057"/>
        <dbReference type="ChEBI" id="CHEBI:74455"/>
        <dbReference type="ChEBI" id="CHEBI:82743"/>
        <dbReference type="ChEBI" id="CHEBI:143703"/>
        <dbReference type="EC" id="2.9.1.3"/>
    </reaction>
</comment>
<protein>
    <recommendedName>
        <fullName evidence="2">tRNA 2-selenouridine synthase</fullName>
        <ecNumber evidence="2">2.9.1.3</ecNumber>
    </recommendedName>
</protein>
<dbReference type="InterPro" id="IPR001763">
    <property type="entry name" value="Rhodanese-like_dom"/>
</dbReference>
<feature type="domain" description="Rhodanese" evidence="3">
    <location>
        <begin position="11"/>
        <end position="134"/>
    </location>
</feature>
<dbReference type="InterPro" id="IPR036873">
    <property type="entry name" value="Rhodanese-like_dom_sf"/>
</dbReference>
<comment type="subunit">
    <text evidence="2">Monomer.</text>
</comment>
<keyword evidence="5" id="KW-1185">Reference proteome</keyword>
<organism evidence="4 5">
    <name type="scientific">Paraglaciecola polaris LMG 21857</name>
    <dbReference type="NCBI Taxonomy" id="1129793"/>
    <lineage>
        <taxon>Bacteria</taxon>
        <taxon>Pseudomonadati</taxon>
        <taxon>Pseudomonadota</taxon>
        <taxon>Gammaproteobacteria</taxon>
        <taxon>Alteromonadales</taxon>
        <taxon>Alteromonadaceae</taxon>
        <taxon>Paraglaciecola</taxon>
    </lineage>
</organism>
<evidence type="ECO:0000256" key="1">
    <source>
        <dbReference type="ARBA" id="ARBA00023266"/>
    </source>
</evidence>
<dbReference type="HAMAP" id="MF_01622">
    <property type="entry name" value="tRNA_sel_U_synth"/>
    <property type="match status" value="1"/>
</dbReference>
<dbReference type="AlphaFoldDB" id="K7A681"/>
<dbReference type="PANTHER" id="PTHR30401">
    <property type="entry name" value="TRNA 2-SELENOURIDINE SYNTHASE"/>
    <property type="match status" value="1"/>
</dbReference>
<evidence type="ECO:0000313" key="5">
    <source>
        <dbReference type="Proteomes" id="UP000006322"/>
    </source>
</evidence>
<name>K7A681_9ALTE</name>
<dbReference type="Pfam" id="PF26341">
    <property type="entry name" value="AAA_SelU"/>
    <property type="match status" value="1"/>
</dbReference>
<dbReference type="OrthoDB" id="9808735at2"/>
<dbReference type="STRING" id="1129793.GPLA_0064"/>
<dbReference type="GO" id="GO:0016765">
    <property type="term" value="F:transferase activity, transferring alkyl or aryl (other than methyl) groups"/>
    <property type="evidence" value="ECO:0007669"/>
    <property type="project" value="UniProtKB-UniRule"/>
</dbReference>
<dbReference type="GO" id="GO:0043828">
    <property type="term" value="F:tRNA 2-selenouridine synthase activity"/>
    <property type="evidence" value="ECO:0007669"/>
    <property type="project" value="UniProtKB-EC"/>
</dbReference>
<feature type="active site" description="S-selanylcysteine intermediate" evidence="2">
    <location>
        <position position="94"/>
    </location>
</feature>
<dbReference type="PROSITE" id="PS50206">
    <property type="entry name" value="RHODANESE_3"/>
    <property type="match status" value="1"/>
</dbReference>
<comment type="catalytic activity">
    <reaction evidence="2">
        <text>5-methylaminomethyl-2-thiouridine(34) in tRNA + (2E)-geranyl diphosphate = 5-methylaminomethyl-S-(2E)-geranyl-thiouridine(34) in tRNA + diphosphate</text>
        <dbReference type="Rhea" id="RHEA:14085"/>
        <dbReference type="Rhea" id="RHEA-COMP:10195"/>
        <dbReference type="Rhea" id="RHEA-COMP:14654"/>
        <dbReference type="ChEBI" id="CHEBI:33019"/>
        <dbReference type="ChEBI" id="CHEBI:58057"/>
        <dbReference type="ChEBI" id="CHEBI:74455"/>
        <dbReference type="ChEBI" id="CHEBI:140632"/>
    </reaction>
</comment>
<comment type="caution">
    <text evidence="4">The sequence shown here is derived from an EMBL/GenBank/DDBJ whole genome shotgun (WGS) entry which is preliminary data.</text>
</comment>
<gene>
    <name evidence="2 4" type="primary">selU</name>
    <name evidence="4" type="ORF">GPLA_0064</name>
</gene>
<keyword evidence="1 2" id="KW-0711">Selenium</keyword>
<evidence type="ECO:0000313" key="4">
    <source>
        <dbReference type="EMBL" id="GAC30985.1"/>
    </source>
</evidence>
<dbReference type="Gene3D" id="3.40.250.10">
    <property type="entry name" value="Rhodanese-like domain"/>
    <property type="match status" value="1"/>
</dbReference>
<dbReference type="Proteomes" id="UP000006322">
    <property type="component" value="Unassembled WGS sequence"/>
</dbReference>
<dbReference type="GO" id="GO:0002098">
    <property type="term" value="P:tRNA wobble uridine modification"/>
    <property type="evidence" value="ECO:0007669"/>
    <property type="project" value="UniProtKB-UniRule"/>
</dbReference>
<evidence type="ECO:0000259" key="3">
    <source>
        <dbReference type="PROSITE" id="PS50206"/>
    </source>
</evidence>
<comment type="function">
    <text evidence="2">Involved in the post-transcriptional modification of the uridine at the wobble position (U34) of tRNA(Lys), tRNA(Glu) and tRNA(Gln). Catalyzes the conversion of 2-thiouridine (S2U-RNA) to 2-selenouridine (Se2U-RNA). Acts in a two-step process involving geranylation of 2-thiouridine (S2U) to S-geranyl-2-thiouridine (geS2U) and subsequent selenation of the latter derivative to 2-selenouridine (Se2U) in the tRNA chain.</text>
</comment>
<dbReference type="NCBIfam" id="NF008751">
    <property type="entry name" value="PRK11784.1-3"/>
    <property type="match status" value="1"/>
</dbReference>
<reference evidence="5" key="1">
    <citation type="journal article" date="2014" name="Environ. Microbiol.">
        <title>Comparative genomics of the marine bacterial genus Glaciecola reveals the high degree of genomic diversity and genomic characteristic for cold adaptation.</title>
        <authorList>
            <person name="Qin Q.L."/>
            <person name="Xie B.B."/>
            <person name="Yu Y."/>
            <person name="Shu Y.L."/>
            <person name="Rong J.C."/>
            <person name="Zhang Y.J."/>
            <person name="Zhao D.L."/>
            <person name="Chen X.L."/>
            <person name="Zhang X.Y."/>
            <person name="Chen B."/>
            <person name="Zhou B.C."/>
            <person name="Zhang Y.Z."/>
        </authorList>
    </citation>
    <scope>NUCLEOTIDE SEQUENCE [LARGE SCALE GENOMIC DNA]</scope>
    <source>
        <strain evidence="5">LMG 21857</strain>
    </source>
</reference>
<comment type="catalytic activity">
    <reaction evidence="2">
        <text>5-methylaminomethyl-S-(2E)-geranyl-thiouridine(34) in tRNA + selenophosphate + H(+) = 5-methylaminomethyl-2-(Se-phospho)selenouridine(34) in tRNA + (2E)-thiogeraniol</text>
        <dbReference type="Rhea" id="RHEA:60172"/>
        <dbReference type="Rhea" id="RHEA-COMP:14654"/>
        <dbReference type="Rhea" id="RHEA-COMP:15523"/>
        <dbReference type="ChEBI" id="CHEBI:15378"/>
        <dbReference type="ChEBI" id="CHEBI:16144"/>
        <dbReference type="ChEBI" id="CHEBI:140632"/>
        <dbReference type="ChEBI" id="CHEBI:143702"/>
        <dbReference type="ChEBI" id="CHEBI:143703"/>
    </reaction>
</comment>
<dbReference type="PANTHER" id="PTHR30401:SF0">
    <property type="entry name" value="TRNA 2-SELENOURIDINE SYNTHASE"/>
    <property type="match status" value="1"/>
</dbReference>
<comment type="catalytic activity">
    <reaction evidence="2">
        <text>5-methylaminomethyl-2-(Se-phospho)selenouridine(34) in tRNA + H2O = 5-methylaminomethyl-2-selenouridine(34) in tRNA + phosphate</text>
        <dbReference type="Rhea" id="RHEA:60176"/>
        <dbReference type="Rhea" id="RHEA-COMP:10196"/>
        <dbReference type="Rhea" id="RHEA-COMP:15523"/>
        <dbReference type="ChEBI" id="CHEBI:15377"/>
        <dbReference type="ChEBI" id="CHEBI:43474"/>
        <dbReference type="ChEBI" id="CHEBI:82743"/>
        <dbReference type="ChEBI" id="CHEBI:143702"/>
    </reaction>
</comment>
<dbReference type="RefSeq" id="WP_007102795.1">
    <property type="nucleotide sequence ID" value="NZ_BAER01000005.1"/>
</dbReference>
<dbReference type="SUPFAM" id="SSF52821">
    <property type="entry name" value="Rhodanese/Cell cycle control phosphatase"/>
    <property type="match status" value="1"/>
</dbReference>
<dbReference type="EMBL" id="BAER01000005">
    <property type="protein sequence ID" value="GAC30985.1"/>
    <property type="molecule type" value="Genomic_DNA"/>
</dbReference>
<dbReference type="InterPro" id="IPR058840">
    <property type="entry name" value="AAA_SelU"/>
</dbReference>
<dbReference type="NCBIfam" id="TIGR03167">
    <property type="entry name" value="tRNA_sel_U_synt"/>
    <property type="match status" value="1"/>
</dbReference>
<accession>K7A681</accession>
<evidence type="ECO:0000256" key="2">
    <source>
        <dbReference type="HAMAP-Rule" id="MF_01622"/>
    </source>
</evidence>
<comment type="similarity">
    <text evidence="2">Belongs to the SelU family.</text>
</comment>
<dbReference type="EC" id="2.9.1.3" evidence="2"/>
<keyword evidence="2 4" id="KW-0808">Transferase</keyword>
<proteinExistence type="inferred from homology"/>
<dbReference type="InterPro" id="IPR017582">
    <property type="entry name" value="SelU"/>
</dbReference>